<organism evidence="1">
    <name type="scientific">Cyriopagopus schmidti</name>
    <name type="common">Chinese bird spider</name>
    <name type="synonym">Haplopelma schmidti</name>
    <dbReference type="NCBI Taxonomy" id="29017"/>
    <lineage>
        <taxon>Eukaryota</taxon>
        <taxon>Metazoa</taxon>
        <taxon>Ecdysozoa</taxon>
        <taxon>Arthropoda</taxon>
        <taxon>Chelicerata</taxon>
        <taxon>Arachnida</taxon>
        <taxon>Araneae</taxon>
        <taxon>Mygalomorphae</taxon>
        <taxon>Avicularoidea</taxon>
        <taxon>Theraphosidae</taxon>
        <taxon>Cyriopagopus</taxon>
    </lineage>
</organism>
<dbReference type="EMBL" id="EU979487">
    <property type="protein sequence ID" value="ACH48190.1"/>
    <property type="molecule type" value="mRNA"/>
</dbReference>
<proteinExistence type="evidence at transcript level"/>
<accession>B5M6D6</accession>
<dbReference type="AlphaFoldDB" id="B5M6D6"/>
<sequence length="81" mass="9440">MLFWVFRCRVNFMIIKIKGKTGGVALYILNQISYTLKSDICIKDDDSLWIDILFPCPDSRNPWITSSILNSIAHKDELFTR</sequence>
<reference evidence="1" key="1">
    <citation type="submission" date="2008-07" db="EMBL/GenBank/DDBJ databases">
        <title>Venomics of the spider Ornithoctonus huwena based on transcriptomic versus proteomic analysis.</title>
        <authorList>
            <person name="Jiang L."/>
            <person name="Peng L."/>
            <person name="Liang S."/>
        </authorList>
    </citation>
    <scope>NUCLEOTIDE SEQUENCE</scope>
</reference>
<name>B5M6D6_CYRSC</name>
<protein>
    <submittedName>
        <fullName evidence="1">Cytosolic sorting protein/ADP-ribosylation factor effector GGA</fullName>
    </submittedName>
</protein>
<evidence type="ECO:0000313" key="1">
    <source>
        <dbReference type="EMBL" id="ACH48190.1"/>
    </source>
</evidence>